<protein>
    <recommendedName>
        <fullName evidence="6">BHLH domain-containing protein</fullName>
    </recommendedName>
</protein>
<dbReference type="GO" id="GO:0046983">
    <property type="term" value="F:protein dimerization activity"/>
    <property type="evidence" value="ECO:0007669"/>
    <property type="project" value="InterPro"/>
</dbReference>
<feature type="region of interest" description="Disordered" evidence="5">
    <location>
        <begin position="1"/>
        <end position="24"/>
    </location>
</feature>
<dbReference type="Proteomes" id="UP001279734">
    <property type="component" value="Unassembled WGS sequence"/>
</dbReference>
<comment type="subcellular location">
    <subcellularLocation>
        <location evidence="1">Nucleus</location>
    </subcellularLocation>
</comment>
<dbReference type="GO" id="GO:0005634">
    <property type="term" value="C:nucleus"/>
    <property type="evidence" value="ECO:0007669"/>
    <property type="project" value="UniProtKB-SubCell"/>
</dbReference>
<dbReference type="GO" id="GO:0003700">
    <property type="term" value="F:DNA-binding transcription factor activity"/>
    <property type="evidence" value="ECO:0007669"/>
    <property type="project" value="TreeGrafter"/>
</dbReference>
<dbReference type="InterPro" id="IPR051358">
    <property type="entry name" value="TF_AMS/ICE1/BHLH6-like"/>
</dbReference>
<gene>
    <name evidence="7" type="ORF">Nepgr_021074</name>
</gene>
<name>A0AAD3SW87_NEPGR</name>
<dbReference type="Pfam" id="PF00010">
    <property type="entry name" value="HLH"/>
    <property type="match status" value="1"/>
</dbReference>
<dbReference type="AlphaFoldDB" id="A0AAD3SW87"/>
<evidence type="ECO:0000256" key="5">
    <source>
        <dbReference type="SAM" id="MobiDB-lite"/>
    </source>
</evidence>
<evidence type="ECO:0000256" key="2">
    <source>
        <dbReference type="ARBA" id="ARBA00023015"/>
    </source>
</evidence>
<proteinExistence type="predicted"/>
<reference evidence="7" key="1">
    <citation type="submission" date="2023-05" db="EMBL/GenBank/DDBJ databases">
        <title>Nepenthes gracilis genome sequencing.</title>
        <authorList>
            <person name="Fukushima K."/>
        </authorList>
    </citation>
    <scope>NUCLEOTIDE SEQUENCE</scope>
    <source>
        <strain evidence="7">SING2019-196</strain>
    </source>
</reference>
<evidence type="ECO:0000256" key="4">
    <source>
        <dbReference type="ARBA" id="ARBA00023242"/>
    </source>
</evidence>
<dbReference type="SMART" id="SM00353">
    <property type="entry name" value="HLH"/>
    <property type="match status" value="1"/>
</dbReference>
<dbReference type="EMBL" id="BSYO01000020">
    <property type="protein sequence ID" value="GMH19233.1"/>
    <property type="molecule type" value="Genomic_DNA"/>
</dbReference>
<evidence type="ECO:0000313" key="8">
    <source>
        <dbReference type="Proteomes" id="UP001279734"/>
    </source>
</evidence>
<evidence type="ECO:0000256" key="1">
    <source>
        <dbReference type="ARBA" id="ARBA00004123"/>
    </source>
</evidence>
<dbReference type="InterPro" id="IPR011598">
    <property type="entry name" value="bHLH_dom"/>
</dbReference>
<accession>A0AAD3SW87</accession>
<feature type="domain" description="BHLH" evidence="6">
    <location>
        <begin position="20"/>
        <end position="69"/>
    </location>
</feature>
<dbReference type="PANTHER" id="PTHR31945:SF20">
    <property type="entry name" value="TRANSCRIPTION FACTOR DYT1"/>
    <property type="match status" value="1"/>
</dbReference>
<keyword evidence="4" id="KW-0539">Nucleus</keyword>
<keyword evidence="8" id="KW-1185">Reference proteome</keyword>
<dbReference type="InterPro" id="IPR036638">
    <property type="entry name" value="HLH_DNA-bd_sf"/>
</dbReference>
<sequence length="194" mass="22408">MEFTDSDHDAGNDRGKEDGKYKSKNLKAERLRREKINDRLLKLRSLVPIITNMKKATILCDAIDYITEMQRQVRDLSEQLLELDQAINSRVEMRSISEKNNDAEEMKKWGIKPDVKVIQTDYNKLWIKLIYEKKRGRLTKLVEAVSHYGYEFTDTCVTTSKGAAILTSCLEGIPGVRLLIDEIREMLLNTIISI</sequence>
<keyword evidence="2" id="KW-0805">Transcription regulation</keyword>
<keyword evidence="3" id="KW-0804">Transcription</keyword>
<dbReference type="PROSITE" id="PS50888">
    <property type="entry name" value="BHLH"/>
    <property type="match status" value="1"/>
</dbReference>
<evidence type="ECO:0000313" key="7">
    <source>
        <dbReference type="EMBL" id="GMH19233.1"/>
    </source>
</evidence>
<evidence type="ECO:0000256" key="3">
    <source>
        <dbReference type="ARBA" id="ARBA00023163"/>
    </source>
</evidence>
<organism evidence="7 8">
    <name type="scientific">Nepenthes gracilis</name>
    <name type="common">Slender pitcher plant</name>
    <dbReference type="NCBI Taxonomy" id="150966"/>
    <lineage>
        <taxon>Eukaryota</taxon>
        <taxon>Viridiplantae</taxon>
        <taxon>Streptophyta</taxon>
        <taxon>Embryophyta</taxon>
        <taxon>Tracheophyta</taxon>
        <taxon>Spermatophyta</taxon>
        <taxon>Magnoliopsida</taxon>
        <taxon>eudicotyledons</taxon>
        <taxon>Gunneridae</taxon>
        <taxon>Pentapetalae</taxon>
        <taxon>Caryophyllales</taxon>
        <taxon>Nepenthaceae</taxon>
        <taxon>Nepenthes</taxon>
    </lineage>
</organism>
<dbReference type="GO" id="GO:0043565">
    <property type="term" value="F:sequence-specific DNA binding"/>
    <property type="evidence" value="ECO:0007669"/>
    <property type="project" value="TreeGrafter"/>
</dbReference>
<comment type="caution">
    <text evidence="7">The sequence shown here is derived from an EMBL/GenBank/DDBJ whole genome shotgun (WGS) entry which is preliminary data.</text>
</comment>
<dbReference type="PANTHER" id="PTHR31945">
    <property type="entry name" value="TRANSCRIPTION FACTOR SCREAM2-RELATED"/>
    <property type="match status" value="1"/>
</dbReference>
<dbReference type="Gene3D" id="4.10.280.10">
    <property type="entry name" value="Helix-loop-helix DNA-binding domain"/>
    <property type="match status" value="1"/>
</dbReference>
<dbReference type="SUPFAM" id="SSF47459">
    <property type="entry name" value="HLH, helix-loop-helix DNA-binding domain"/>
    <property type="match status" value="1"/>
</dbReference>
<evidence type="ECO:0000259" key="6">
    <source>
        <dbReference type="PROSITE" id="PS50888"/>
    </source>
</evidence>